<reference evidence="8" key="2">
    <citation type="submission" date="2025-08" db="UniProtKB">
        <authorList>
            <consortium name="RefSeq"/>
        </authorList>
    </citation>
    <scope>IDENTIFICATION</scope>
    <source>
        <tissue evidence="8">Leaf</tissue>
    </source>
</reference>
<proteinExistence type="predicted"/>
<gene>
    <name evidence="8" type="primary">LOC109708383</name>
</gene>
<accession>A0A6P5EQ97</accession>
<dbReference type="RefSeq" id="XP_020085682.1">
    <property type="nucleotide sequence ID" value="XM_020230093.1"/>
</dbReference>
<evidence type="ECO:0000256" key="1">
    <source>
        <dbReference type="ARBA" id="ARBA00004123"/>
    </source>
</evidence>
<keyword evidence="4" id="KW-0804">Transcription</keyword>
<evidence type="ECO:0000259" key="6">
    <source>
        <dbReference type="PROSITE" id="PS51754"/>
    </source>
</evidence>
<protein>
    <submittedName>
        <fullName evidence="8">Transcription repressor OFP17-like</fullName>
    </submittedName>
</protein>
<dbReference type="PANTHER" id="PTHR34042:SF1">
    <property type="entry name" value="TRANSCRIPTION REPRESSOR OFP17"/>
    <property type="match status" value="1"/>
</dbReference>
<dbReference type="GO" id="GO:0045892">
    <property type="term" value="P:negative regulation of DNA-templated transcription"/>
    <property type="evidence" value="ECO:0007669"/>
    <property type="project" value="InterPro"/>
</dbReference>
<dbReference type="PROSITE" id="PS51754">
    <property type="entry name" value="OVATE"/>
    <property type="match status" value="1"/>
</dbReference>
<evidence type="ECO:0000256" key="5">
    <source>
        <dbReference type="ARBA" id="ARBA00023242"/>
    </source>
</evidence>
<name>A0A6P5EQ97_ANACO</name>
<dbReference type="InterPro" id="IPR006458">
    <property type="entry name" value="Ovate_C"/>
</dbReference>
<dbReference type="OrthoDB" id="1871608at2759"/>
<dbReference type="PANTHER" id="PTHR34042">
    <property type="entry name" value="TRANSCRIPTION REPRESSOR OFP17"/>
    <property type="match status" value="1"/>
</dbReference>
<dbReference type="AlphaFoldDB" id="A0A6P5EQ97"/>
<keyword evidence="7" id="KW-1185">Reference proteome</keyword>
<evidence type="ECO:0000313" key="8">
    <source>
        <dbReference type="RefSeq" id="XP_020085682.1"/>
    </source>
</evidence>
<keyword evidence="5" id="KW-0539">Nucleus</keyword>
<dbReference type="InterPro" id="IPR044686">
    <property type="entry name" value="OFP17"/>
</dbReference>
<sequence length="196" mass="22606">MPTSSSPSLTCTNINLFKPCKKFLIKLFKKPISIKSFRFRTLRKLARKMSPNRSRRCRFRSVGAVFWRLVSMRSAEAIDRVGELPSLTDRVQAPLSSPVTPAYAKIAQLRREESVERRDDEAEEACRSFESYLREMLVEEGRVRDLMDVEELLYCWESLKCPAFVELVCRFYGELCKDLFSNNEGGVVVDQESVST</sequence>
<dbReference type="GO" id="GO:0005634">
    <property type="term" value="C:nucleus"/>
    <property type="evidence" value="ECO:0007669"/>
    <property type="project" value="UniProtKB-SubCell"/>
</dbReference>
<comment type="subcellular location">
    <subcellularLocation>
        <location evidence="1">Nucleus</location>
    </subcellularLocation>
</comment>
<feature type="domain" description="OVATE" evidence="6">
    <location>
        <begin position="118"/>
        <end position="178"/>
    </location>
</feature>
<keyword evidence="3" id="KW-0805">Transcription regulation</keyword>
<evidence type="ECO:0000313" key="7">
    <source>
        <dbReference type="Proteomes" id="UP000515123"/>
    </source>
</evidence>
<keyword evidence="2" id="KW-0678">Repressor</keyword>
<evidence type="ECO:0000256" key="2">
    <source>
        <dbReference type="ARBA" id="ARBA00022491"/>
    </source>
</evidence>
<evidence type="ECO:0000256" key="3">
    <source>
        <dbReference type="ARBA" id="ARBA00023015"/>
    </source>
</evidence>
<reference evidence="7" key="1">
    <citation type="journal article" date="2015" name="Nat. Genet.">
        <title>The pineapple genome and the evolution of CAM photosynthesis.</title>
        <authorList>
            <person name="Ming R."/>
            <person name="VanBuren R."/>
            <person name="Wai C.M."/>
            <person name="Tang H."/>
            <person name="Schatz M.C."/>
            <person name="Bowers J.E."/>
            <person name="Lyons E."/>
            <person name="Wang M.L."/>
            <person name="Chen J."/>
            <person name="Biggers E."/>
            <person name="Zhang J."/>
            <person name="Huang L."/>
            <person name="Zhang L."/>
            <person name="Miao W."/>
            <person name="Zhang J."/>
            <person name="Ye Z."/>
            <person name="Miao C."/>
            <person name="Lin Z."/>
            <person name="Wang H."/>
            <person name="Zhou H."/>
            <person name="Yim W.C."/>
            <person name="Priest H.D."/>
            <person name="Zheng C."/>
            <person name="Woodhouse M."/>
            <person name="Edger P.P."/>
            <person name="Guyot R."/>
            <person name="Guo H.B."/>
            <person name="Guo H."/>
            <person name="Zheng G."/>
            <person name="Singh R."/>
            <person name="Sharma A."/>
            <person name="Min X."/>
            <person name="Zheng Y."/>
            <person name="Lee H."/>
            <person name="Gurtowski J."/>
            <person name="Sedlazeck F.J."/>
            <person name="Harkess A."/>
            <person name="McKain M.R."/>
            <person name="Liao Z."/>
            <person name="Fang J."/>
            <person name="Liu J."/>
            <person name="Zhang X."/>
            <person name="Zhang Q."/>
            <person name="Hu W."/>
            <person name="Qin Y."/>
            <person name="Wang K."/>
            <person name="Chen L.Y."/>
            <person name="Shirley N."/>
            <person name="Lin Y.R."/>
            <person name="Liu L.Y."/>
            <person name="Hernandez A.G."/>
            <person name="Wright C.L."/>
            <person name="Bulone V."/>
            <person name="Tuskan G.A."/>
            <person name="Heath K."/>
            <person name="Zee F."/>
            <person name="Moore P.H."/>
            <person name="Sunkar R."/>
            <person name="Leebens-Mack J.H."/>
            <person name="Mockler T."/>
            <person name="Bennetzen J.L."/>
            <person name="Freeling M."/>
            <person name="Sankoff D."/>
            <person name="Paterson A.H."/>
            <person name="Zhu X."/>
            <person name="Yang X."/>
            <person name="Smith J.A."/>
            <person name="Cushman J.C."/>
            <person name="Paull R.E."/>
            <person name="Yu Q."/>
        </authorList>
    </citation>
    <scope>NUCLEOTIDE SEQUENCE [LARGE SCALE GENOMIC DNA]</scope>
    <source>
        <strain evidence="7">cv. F153</strain>
    </source>
</reference>
<dbReference type="GeneID" id="109708383"/>
<dbReference type="Proteomes" id="UP000515123">
    <property type="component" value="Linkage group 4"/>
</dbReference>
<organism evidence="7 8">
    <name type="scientific">Ananas comosus</name>
    <name type="common">Pineapple</name>
    <name type="synonym">Ananas ananas</name>
    <dbReference type="NCBI Taxonomy" id="4615"/>
    <lineage>
        <taxon>Eukaryota</taxon>
        <taxon>Viridiplantae</taxon>
        <taxon>Streptophyta</taxon>
        <taxon>Embryophyta</taxon>
        <taxon>Tracheophyta</taxon>
        <taxon>Spermatophyta</taxon>
        <taxon>Magnoliopsida</taxon>
        <taxon>Liliopsida</taxon>
        <taxon>Poales</taxon>
        <taxon>Bromeliaceae</taxon>
        <taxon>Bromelioideae</taxon>
        <taxon>Ananas</taxon>
    </lineage>
</organism>
<evidence type="ECO:0000256" key="4">
    <source>
        <dbReference type="ARBA" id="ARBA00023163"/>
    </source>
</evidence>